<dbReference type="PROSITE" id="PS00714">
    <property type="entry name" value="NA_DICARBOXYL_SYMP_2"/>
    <property type="match status" value="1"/>
</dbReference>
<feature type="transmembrane region" description="Helical" evidence="9">
    <location>
        <begin position="65"/>
        <end position="87"/>
    </location>
</feature>
<feature type="compositionally biased region" description="Basic and acidic residues" evidence="10">
    <location>
        <begin position="1"/>
        <end position="11"/>
    </location>
</feature>
<dbReference type="InterPro" id="IPR001991">
    <property type="entry name" value="Na-dicarboxylate_symporter"/>
</dbReference>
<sequence>MASGRVRRESYKPQPQPAADFDYETASPAVGPARRQSSSARRHHIRSGEMANPNRACCQKALKENALTIFTVAGVIAGTVLGISLRASREEKWTPREIMYVSYIGDLFLRMLKSLILPLIVASLISAIGSLDLSLSGRIGGRAIFYYLTTTICAVVLGIILVVTIHPGRGDSESIARAGTSRNVTTVDTLMDLVRNMFPPNLVQACISQYRTVLKMPPPNENGTVKSLHEWEITHEYADGTNILGLVVFSTVMGITLGKMGPKGAPLLGFFSSLSQAMMIITSWVIWVSPIGVLFLIAAKLLEMESFDVIVGQLGMYFMTVLVGIFFHGFVVLPIIFVVFTRTLPFKFIGNMAQALATAFSTASSSATLPVAIAALEDKNGVDPRVARFVMPIGATINMDGTALYEAVAAIFISQVRRVPLSLGNIIAISITSTAASIGAAGIPQAGLVTMVMVLDTVGLPAEDVTLIIAVDWLLDRFRTMINVLGDSLGAGLVNHLSKAELENSPLTGDLEKQDNVNGKLSADRPNEECASV</sequence>
<feature type="transmembrane region" description="Helical" evidence="9">
    <location>
        <begin position="279"/>
        <end position="302"/>
    </location>
</feature>
<dbReference type="PRINTS" id="PR00173">
    <property type="entry name" value="EDTRNSPORT"/>
</dbReference>
<keyword evidence="12" id="KW-1185">Reference proteome</keyword>
<evidence type="ECO:0000256" key="5">
    <source>
        <dbReference type="ARBA" id="ARBA00022847"/>
    </source>
</evidence>
<feature type="compositionally biased region" description="Basic and acidic residues" evidence="10">
    <location>
        <begin position="522"/>
        <end position="533"/>
    </location>
</feature>
<comment type="subcellular location">
    <subcellularLocation>
        <location evidence="1 9">Membrane</location>
        <topology evidence="1 9">Multi-pass membrane protein</topology>
    </subcellularLocation>
</comment>
<dbReference type="Gene3D" id="1.10.3860.10">
    <property type="entry name" value="Sodium:dicarboxylate symporter"/>
    <property type="match status" value="1"/>
</dbReference>
<feature type="transmembrane region" description="Helical" evidence="9">
    <location>
        <begin position="240"/>
        <end position="258"/>
    </location>
</feature>
<dbReference type="AlphaFoldDB" id="A0A8S1CZV7"/>
<dbReference type="PANTHER" id="PTHR11958:SF63">
    <property type="entry name" value="AMINO ACID TRANSPORTER"/>
    <property type="match status" value="1"/>
</dbReference>
<evidence type="ECO:0000256" key="7">
    <source>
        <dbReference type="ARBA" id="ARBA00023136"/>
    </source>
</evidence>
<name>A0A8S1CZV7_9INSE</name>
<keyword evidence="3 9" id="KW-0813">Transport</keyword>
<dbReference type="EMBL" id="CADEPI010000133">
    <property type="protein sequence ID" value="CAB3376820.1"/>
    <property type="molecule type" value="Genomic_DNA"/>
</dbReference>
<dbReference type="PANTHER" id="PTHR11958">
    <property type="entry name" value="SODIUM/DICARBOXYLATE SYMPORTER-RELATED"/>
    <property type="match status" value="1"/>
</dbReference>
<accession>A0A8S1CZV7</accession>
<proteinExistence type="inferred from homology"/>
<reference evidence="11 12" key="1">
    <citation type="submission" date="2020-04" db="EMBL/GenBank/DDBJ databases">
        <authorList>
            <person name="Alioto T."/>
            <person name="Alioto T."/>
            <person name="Gomez Garrido J."/>
        </authorList>
    </citation>
    <scope>NUCLEOTIDE SEQUENCE [LARGE SCALE GENOMIC DNA]</scope>
</reference>
<feature type="transmembrane region" description="Helical" evidence="9">
    <location>
        <begin position="314"/>
        <end position="340"/>
    </location>
</feature>
<comment type="similarity">
    <text evidence="2 9">Belongs to the dicarboxylate/amino acid:cation symporter (DAACS) (TC 2.A.23) family.</text>
</comment>
<evidence type="ECO:0000313" key="11">
    <source>
        <dbReference type="EMBL" id="CAB3376820.1"/>
    </source>
</evidence>
<gene>
    <name evidence="11" type="ORF">CLODIP_2_CD12754</name>
</gene>
<keyword evidence="6 9" id="KW-1133">Transmembrane helix</keyword>
<evidence type="ECO:0000256" key="10">
    <source>
        <dbReference type="SAM" id="MobiDB-lite"/>
    </source>
</evidence>
<keyword evidence="5 9" id="KW-0769">Symport</keyword>
<evidence type="ECO:0000256" key="4">
    <source>
        <dbReference type="ARBA" id="ARBA00022692"/>
    </source>
</evidence>
<organism evidence="11 12">
    <name type="scientific">Cloeon dipterum</name>
    <dbReference type="NCBI Taxonomy" id="197152"/>
    <lineage>
        <taxon>Eukaryota</taxon>
        <taxon>Metazoa</taxon>
        <taxon>Ecdysozoa</taxon>
        <taxon>Arthropoda</taxon>
        <taxon>Hexapoda</taxon>
        <taxon>Insecta</taxon>
        <taxon>Pterygota</taxon>
        <taxon>Palaeoptera</taxon>
        <taxon>Ephemeroptera</taxon>
        <taxon>Pisciforma</taxon>
        <taxon>Baetidae</taxon>
        <taxon>Cloeon</taxon>
    </lineage>
</organism>
<dbReference type="InterPro" id="IPR036458">
    <property type="entry name" value="Na:dicarbo_symporter_sf"/>
</dbReference>
<dbReference type="OrthoDB" id="5877963at2759"/>
<evidence type="ECO:0000313" key="12">
    <source>
        <dbReference type="Proteomes" id="UP000494165"/>
    </source>
</evidence>
<dbReference type="GO" id="GO:0015501">
    <property type="term" value="F:glutamate:sodium symporter activity"/>
    <property type="evidence" value="ECO:0007669"/>
    <property type="project" value="TreeGrafter"/>
</dbReference>
<keyword evidence="4 9" id="KW-0812">Transmembrane</keyword>
<dbReference type="GO" id="GO:0015175">
    <property type="term" value="F:neutral L-amino acid transmembrane transporter activity"/>
    <property type="evidence" value="ECO:0007669"/>
    <property type="project" value="TreeGrafter"/>
</dbReference>
<feature type="region of interest" description="Disordered" evidence="10">
    <location>
        <begin position="1"/>
        <end position="48"/>
    </location>
</feature>
<dbReference type="InterPro" id="IPR018107">
    <property type="entry name" value="Na-dicarboxylate_symporter_CS"/>
</dbReference>
<feature type="region of interest" description="Disordered" evidence="10">
    <location>
        <begin position="508"/>
        <end position="533"/>
    </location>
</feature>
<protein>
    <recommendedName>
        <fullName evidence="9">Amino acid transporter</fullName>
    </recommendedName>
</protein>
<dbReference type="GO" id="GO:0005886">
    <property type="term" value="C:plasma membrane"/>
    <property type="evidence" value="ECO:0007669"/>
    <property type="project" value="TreeGrafter"/>
</dbReference>
<comment type="caution">
    <text evidence="11">The sequence shown here is derived from an EMBL/GenBank/DDBJ whole genome shotgun (WGS) entry which is preliminary data.</text>
</comment>
<evidence type="ECO:0000256" key="6">
    <source>
        <dbReference type="ARBA" id="ARBA00022989"/>
    </source>
</evidence>
<feature type="transmembrane region" description="Helical" evidence="9">
    <location>
        <begin position="143"/>
        <end position="165"/>
    </location>
</feature>
<evidence type="ECO:0000256" key="3">
    <source>
        <dbReference type="ARBA" id="ARBA00022448"/>
    </source>
</evidence>
<dbReference type="SUPFAM" id="SSF118215">
    <property type="entry name" value="Proton glutamate symport protein"/>
    <property type="match status" value="1"/>
</dbReference>
<evidence type="ECO:0000256" key="9">
    <source>
        <dbReference type="RuleBase" id="RU361216"/>
    </source>
</evidence>
<keyword evidence="7 9" id="KW-0472">Membrane</keyword>
<dbReference type="GO" id="GO:0005313">
    <property type="term" value="F:L-glutamate transmembrane transporter activity"/>
    <property type="evidence" value="ECO:0007669"/>
    <property type="project" value="TreeGrafter"/>
</dbReference>
<dbReference type="InterPro" id="IPR050746">
    <property type="entry name" value="DAACS"/>
</dbReference>
<evidence type="ECO:0000256" key="2">
    <source>
        <dbReference type="ARBA" id="ARBA00006148"/>
    </source>
</evidence>
<evidence type="ECO:0000256" key="8">
    <source>
        <dbReference type="ARBA" id="ARBA00023180"/>
    </source>
</evidence>
<evidence type="ECO:0000256" key="1">
    <source>
        <dbReference type="ARBA" id="ARBA00004141"/>
    </source>
</evidence>
<keyword evidence="8" id="KW-0325">Glycoprotein</keyword>
<dbReference type="Pfam" id="PF00375">
    <property type="entry name" value="SDF"/>
    <property type="match status" value="1"/>
</dbReference>
<feature type="transmembrane region" description="Helical" evidence="9">
    <location>
        <begin position="107"/>
        <end position="131"/>
    </location>
</feature>
<dbReference type="Proteomes" id="UP000494165">
    <property type="component" value="Unassembled WGS sequence"/>
</dbReference>